<proteinExistence type="predicted"/>
<dbReference type="Proteomes" id="UP000664144">
    <property type="component" value="Unassembled WGS sequence"/>
</dbReference>
<reference evidence="2" key="1">
    <citation type="submission" date="2021-03" db="EMBL/GenBank/DDBJ databases">
        <authorList>
            <person name="Kim M.K."/>
        </authorList>
    </citation>
    <scope>NUCLEOTIDE SEQUENCE</scope>
    <source>
        <strain evidence="2">BT186</strain>
    </source>
</reference>
<dbReference type="Pfam" id="PF01740">
    <property type="entry name" value="STAS"/>
    <property type="match status" value="1"/>
</dbReference>
<dbReference type="EMBL" id="JAFLQZ010000002">
    <property type="protein sequence ID" value="MBO0356905.1"/>
    <property type="molecule type" value="Genomic_DNA"/>
</dbReference>
<dbReference type="SUPFAM" id="SSF52091">
    <property type="entry name" value="SpoIIaa-like"/>
    <property type="match status" value="1"/>
</dbReference>
<evidence type="ECO:0000313" key="3">
    <source>
        <dbReference type="Proteomes" id="UP000664144"/>
    </source>
</evidence>
<dbReference type="Gene3D" id="3.30.750.24">
    <property type="entry name" value="STAS domain"/>
    <property type="match status" value="1"/>
</dbReference>
<organism evidence="2 3">
    <name type="scientific">Hymenobacter telluris</name>
    <dbReference type="NCBI Taxonomy" id="2816474"/>
    <lineage>
        <taxon>Bacteria</taxon>
        <taxon>Pseudomonadati</taxon>
        <taxon>Bacteroidota</taxon>
        <taxon>Cytophagia</taxon>
        <taxon>Cytophagales</taxon>
        <taxon>Hymenobacteraceae</taxon>
        <taxon>Hymenobacter</taxon>
    </lineage>
</organism>
<dbReference type="InterPro" id="IPR036513">
    <property type="entry name" value="STAS_dom_sf"/>
</dbReference>
<accession>A0A939JB36</accession>
<sequence length="119" mass="13452">MYREILPESYLLILTGSYFTEAQTLQRALRRAGGSGKPNIWLDCSELHHPPTAVIELLGQFCVQMQRRGIQLILCHLEEDFQQAVQQLPTASQPLMLGTLLDAALYCRNLHPRPLHSVA</sequence>
<dbReference type="AlphaFoldDB" id="A0A939JB36"/>
<feature type="domain" description="STAS" evidence="1">
    <location>
        <begin position="18"/>
        <end position="88"/>
    </location>
</feature>
<dbReference type="RefSeq" id="WP_206980898.1">
    <property type="nucleotide sequence ID" value="NZ_JAFLQZ010000002.1"/>
</dbReference>
<evidence type="ECO:0000313" key="2">
    <source>
        <dbReference type="EMBL" id="MBO0356905.1"/>
    </source>
</evidence>
<evidence type="ECO:0000259" key="1">
    <source>
        <dbReference type="Pfam" id="PF01740"/>
    </source>
</evidence>
<comment type="caution">
    <text evidence="2">The sequence shown here is derived from an EMBL/GenBank/DDBJ whole genome shotgun (WGS) entry which is preliminary data.</text>
</comment>
<keyword evidence="3" id="KW-1185">Reference proteome</keyword>
<protein>
    <submittedName>
        <fullName evidence="2">Anti-sigma factor antagonist</fullName>
    </submittedName>
</protein>
<dbReference type="InterPro" id="IPR002645">
    <property type="entry name" value="STAS_dom"/>
</dbReference>
<gene>
    <name evidence="2" type="ORF">J0X19_03015</name>
</gene>
<name>A0A939JB36_9BACT</name>